<comment type="caution">
    <text evidence="2">The sequence shown here is derived from an EMBL/GenBank/DDBJ whole genome shotgun (WGS) entry which is preliminary data.</text>
</comment>
<gene>
    <name evidence="2" type="ORF">L249_8284</name>
</gene>
<protein>
    <submittedName>
        <fullName evidence="2">Uncharacterized protein</fullName>
    </submittedName>
</protein>
<name>A0A367LHA0_9HYPO</name>
<evidence type="ECO:0000313" key="2">
    <source>
        <dbReference type="EMBL" id="RCI13790.1"/>
    </source>
</evidence>
<feature type="region of interest" description="Disordered" evidence="1">
    <location>
        <begin position="215"/>
        <end position="237"/>
    </location>
</feature>
<proteinExistence type="predicted"/>
<dbReference type="Proteomes" id="UP000253664">
    <property type="component" value="Unassembled WGS sequence"/>
</dbReference>
<accession>A0A367LHA0</accession>
<evidence type="ECO:0000313" key="3">
    <source>
        <dbReference type="Proteomes" id="UP000253664"/>
    </source>
</evidence>
<evidence type="ECO:0000256" key="1">
    <source>
        <dbReference type="SAM" id="MobiDB-lite"/>
    </source>
</evidence>
<reference evidence="2 3" key="1">
    <citation type="journal article" date="2015" name="BMC Genomics">
        <title>Insights from the genome of Ophiocordyceps polyrhachis-furcata to pathogenicity and host specificity in insect fungi.</title>
        <authorList>
            <person name="Wichadakul D."/>
            <person name="Kobmoo N."/>
            <person name="Ingsriswang S."/>
            <person name="Tangphatsornruang S."/>
            <person name="Chantasingh D."/>
            <person name="Luangsa-ard J.J."/>
            <person name="Eurwilaichitr L."/>
        </authorList>
    </citation>
    <scope>NUCLEOTIDE SEQUENCE [LARGE SCALE GENOMIC DNA]</scope>
    <source>
        <strain evidence="2 3">BCC 54312</strain>
    </source>
</reference>
<organism evidence="2 3">
    <name type="scientific">Ophiocordyceps polyrhachis-furcata BCC 54312</name>
    <dbReference type="NCBI Taxonomy" id="1330021"/>
    <lineage>
        <taxon>Eukaryota</taxon>
        <taxon>Fungi</taxon>
        <taxon>Dikarya</taxon>
        <taxon>Ascomycota</taxon>
        <taxon>Pezizomycotina</taxon>
        <taxon>Sordariomycetes</taxon>
        <taxon>Hypocreomycetidae</taxon>
        <taxon>Hypocreales</taxon>
        <taxon>Ophiocordycipitaceae</taxon>
        <taxon>Ophiocordyceps</taxon>
    </lineage>
</organism>
<dbReference type="OrthoDB" id="5124663at2759"/>
<dbReference type="EMBL" id="LKCN02000005">
    <property type="protein sequence ID" value="RCI13790.1"/>
    <property type="molecule type" value="Genomic_DNA"/>
</dbReference>
<keyword evidence="3" id="KW-1185">Reference proteome</keyword>
<sequence>MTIIRLLSTHPLPLPLRRLASSSASSYRAFTPESAKQFVFKGKLRTTPQNVLFFQKHDIEPDNSRLRIYQAGPELKKVSKDYGITFFHSPKHVLSPFALVYFDPRGHPLAASVKAKLAKKVRDEPLWVQCTSVSSPTSAIVHTLAKRRITAAIHRALVERGYNQAPGKGLGKTVWGTLYMKISDPLKASAQPPARLGTVVAEAIDNNWPCRVGGGRPRVMANAPKNKKMTRDRPILK</sequence>
<dbReference type="AlphaFoldDB" id="A0A367LHA0"/>